<evidence type="ECO:0000313" key="2">
    <source>
        <dbReference type="EMBL" id="AGA30559.1"/>
    </source>
</evidence>
<dbReference type="OrthoDB" id="266806at2"/>
<dbReference type="RefSeq" id="WP_015249642.1">
    <property type="nucleotide sequence ID" value="NC_019892.1"/>
</dbReference>
<keyword evidence="1" id="KW-1133">Transmembrane helix</keyword>
<dbReference type="AlphaFoldDB" id="L0DME8"/>
<proteinExistence type="predicted"/>
<evidence type="ECO:0000313" key="3">
    <source>
        <dbReference type="Proteomes" id="UP000010798"/>
    </source>
</evidence>
<dbReference type="Proteomes" id="UP000010798">
    <property type="component" value="Chromosome"/>
</dbReference>
<dbReference type="eggNOG" id="COG0457">
    <property type="taxonomic scope" value="Bacteria"/>
</dbReference>
<keyword evidence="1" id="KW-0812">Transmembrane</keyword>
<dbReference type="HOGENOM" id="CLU_1516942_0_0_0"/>
<dbReference type="SMART" id="SM00028">
    <property type="entry name" value="TPR"/>
    <property type="match status" value="2"/>
</dbReference>
<accession>L0DME8</accession>
<reference evidence="2 3" key="1">
    <citation type="submission" date="2012-02" db="EMBL/GenBank/DDBJ databases">
        <title>Complete sequence of chromosome of Singulisphaera acidiphila DSM 18658.</title>
        <authorList>
            <consortium name="US DOE Joint Genome Institute (JGI-PGF)"/>
            <person name="Lucas S."/>
            <person name="Copeland A."/>
            <person name="Lapidus A."/>
            <person name="Glavina del Rio T."/>
            <person name="Dalin E."/>
            <person name="Tice H."/>
            <person name="Bruce D."/>
            <person name="Goodwin L."/>
            <person name="Pitluck S."/>
            <person name="Peters L."/>
            <person name="Ovchinnikova G."/>
            <person name="Chertkov O."/>
            <person name="Kyrpides N."/>
            <person name="Mavromatis K."/>
            <person name="Ivanova N."/>
            <person name="Brettin T."/>
            <person name="Detter J.C."/>
            <person name="Han C."/>
            <person name="Larimer F."/>
            <person name="Land M."/>
            <person name="Hauser L."/>
            <person name="Markowitz V."/>
            <person name="Cheng J.-F."/>
            <person name="Hugenholtz P."/>
            <person name="Woyke T."/>
            <person name="Wu D."/>
            <person name="Tindall B."/>
            <person name="Pomrenke H."/>
            <person name="Brambilla E."/>
            <person name="Klenk H.-P."/>
            <person name="Eisen J.A."/>
        </authorList>
    </citation>
    <scope>NUCLEOTIDE SEQUENCE [LARGE SCALE GENOMIC DNA]</scope>
    <source>
        <strain evidence="3">ATCC BAA-1392 / DSM 18658 / VKM B-2454 / MOB10</strain>
    </source>
</reference>
<dbReference type="KEGG" id="saci:Sinac_6483"/>
<sequence length="177" mass="20730">MPRRLWIAVLSVWPGMPQVWSGQEVLGLILGVTFAALLNFAMVARFIWTESFASGWPDFLAALALCHWLSSFGYTLWWVWLCHPERHRAEIDHLFREATEYYLQGHWNEARRRYERILSMDETDADTFMQLGTLYVRVEQPALARRAFRQCLELEGGAKWRWEIQQSLTRIGDGSPP</sequence>
<gene>
    <name evidence="2" type="ordered locus">Sinac_6483</name>
</gene>
<evidence type="ECO:0000256" key="1">
    <source>
        <dbReference type="SAM" id="Phobius"/>
    </source>
</evidence>
<organism evidence="2 3">
    <name type="scientific">Singulisphaera acidiphila (strain ATCC BAA-1392 / DSM 18658 / VKM B-2454 / MOB10)</name>
    <dbReference type="NCBI Taxonomy" id="886293"/>
    <lineage>
        <taxon>Bacteria</taxon>
        <taxon>Pseudomonadati</taxon>
        <taxon>Planctomycetota</taxon>
        <taxon>Planctomycetia</taxon>
        <taxon>Isosphaerales</taxon>
        <taxon>Isosphaeraceae</taxon>
        <taxon>Singulisphaera</taxon>
    </lineage>
</organism>
<dbReference type="EMBL" id="CP003364">
    <property type="protein sequence ID" value="AGA30559.1"/>
    <property type="molecule type" value="Genomic_DNA"/>
</dbReference>
<protein>
    <submittedName>
        <fullName evidence="2">Uncharacterized protein</fullName>
    </submittedName>
</protein>
<dbReference type="InterPro" id="IPR019734">
    <property type="entry name" value="TPR_rpt"/>
</dbReference>
<keyword evidence="1" id="KW-0472">Membrane</keyword>
<name>L0DME8_SINAD</name>
<keyword evidence="3" id="KW-1185">Reference proteome</keyword>
<feature type="transmembrane region" description="Helical" evidence="1">
    <location>
        <begin position="27"/>
        <end position="48"/>
    </location>
</feature>
<feature type="transmembrane region" description="Helical" evidence="1">
    <location>
        <begin position="60"/>
        <end position="80"/>
    </location>
</feature>
<dbReference type="SUPFAM" id="SSF48452">
    <property type="entry name" value="TPR-like"/>
    <property type="match status" value="1"/>
</dbReference>
<dbReference type="Gene3D" id="1.25.40.10">
    <property type="entry name" value="Tetratricopeptide repeat domain"/>
    <property type="match status" value="1"/>
</dbReference>
<dbReference type="InterPro" id="IPR011990">
    <property type="entry name" value="TPR-like_helical_dom_sf"/>
</dbReference>